<dbReference type="Proteomes" id="UP001143856">
    <property type="component" value="Unassembled WGS sequence"/>
</dbReference>
<sequence>MLYIETTNIIILAAALMLGARAGGPDLALQLQRDFKMGVFARQNEQGIQEGPSNLNFFTDNLGARGPPITPSNDPKQPYLIDGEKVADFFTAADKACDKQKNLCADQANGPSKDEFKVSDCDEQATSPVSPPRALVEGDVKAPAPRQASPLSSPLSSASTIDDEELSSPIRPATASSPTIGESIRIFEDASTVESQESYHLRRLSFSSETSDESPLHQLEIDTPFLRPVPSGSDTQSTPVLLNPSLSGSAAVLANRARRPLGGITEEWIRQHTTDELGSEHRHWLSDGTDDSEHSSLSGSIPSDEAGWFEEADPPYTSPYCSSYPRPWVGLNCRAADTVRNMDFLDVEKGTQDAVNIHTVESNSDITIRPATPTKREQIGTNGSTYGTGIQSALPATPSKPIKPVVPQTPRLKKKVPWKGKNILVLLPRDVQRGRPGKGSMPLDAASTEAMLRSWEQLGYSTRGFDLDANQSGGVVDSESQSRDEWPLQEDMVKERSLRQYHVTLPDLNAWNEYVNELAEAKLRALGVTFAEEEPAPQPSVSPVVSNMSRQASGQYPFPFSPPLPTSSAASNGPPGFPFSGSFIPGGSSASQSPAIPAVASPISFHGPVPGRFNSRASISISPHELPFHLPSQPSPLGWSQQMILQQHQLGRSGSPSIRSPFSPDGMPQHLGAHQRHQSLQYPMLQHQFLHRQDSARASPRLQEVQEDDEEETQTNPYENSQSNTPEPVRFIQHNASDSLQKEIDEAEYHLEEQFRSQLEHADYSPHNEAGPAEGDIPIDDYAVTESLHERGPSVHFSGIGTDSDEGPKLHHPQPHSRGHSLSQKPFFDNDEIRDSTDEGSVRKHEPNVTHSAAGDTYEMETNPSNIGTPALQTFDSAAQPHQRSLSMASNPWAESESFPASKVHSRQGSHNSKPSLSKLNANAAEFKFNPKSNFTPGQFVFGGGNPQAPSFTPASSQAPAFVPLPQSATSSHFSVPSITSSGIAKINPAAPVFSPQSADFSFSTSGPKFNPDAKAFQPMRSFAPSLASAGASGNESAETHPNSIFGNIDLNTSDYGKPAKKSKAIPIVPPPSQPSPDPASNTATAATDAVSGREERHDGGASRAKKQFRNGDNEDGDDVPQFAEPTPEPESLLKTEAEVPALNETELDHISDPEVAAVDAAVDAKDGEDEIGNAADVTLASTVVSESTDGKLPSESNDTKATTSPSAASPDPEKVNWEPLEFTNETDIHDFNNARPFSDQVPVFAEPPKAHFSATAKPFVPGGFMFGAPEVVNTPFEPDFTTQPDQLVEPLYESEEDRGGSPTPRPDFPPVAVTAGAREAQHDREVSSELAPTSARGLLSSRYASPPPPSKGLKASRFAASPPGSPQPVNEAATHTGRSPSPVSEAQLLSPLTHLEEASEVHGYEPLPVSPPSDAGAPPERDGTHDLTFEEIDAVMQQINENDPTMGVKRTVESPKWHQPSPIRKISATTVTDSPTVQLPPQMSFRSIAPSPSPPQYRSLRQENMHPKPSTELDDPFVDPPHSAVSQSFDAPVQRLNTGEDLPESEWDDAFSASEQGKLEHRVQYFDGHVNDLVGNLLASRLDPLENTLSTIQQVLGKLSQRTSSSRRRERRSMSAEVRESDADDEDDELPMRRSMSPKRDRRLEQIRIAVMDALNQHQTTRALEPVQLLPVEDHQTKEESNVIKALEDMKLQITKSIPNFQGDDLRNIVEEAVKNHIPSTPQLVVEDNEEANKKLVEMQSEIHRLEEKLQAEESRSNAEWARIQELEEKLRVGEARVEAEAATRRAAEDRTAELRRQLEQAETKVEVEIMNRSIFDQRIHDLEDRLKTQEGKTEFELSTRREAEDRLSEIQRLLRISSEEEDRLRAVVEERDQKIKTIEQAAGKTAMRLTLLDAAQANAEQTQAELQKRLNVADAELRDLRKEARHWRSEAEDARNSATRQADDFVESVNENKHLHKLIDTLSVQLEENERVRDNWRAKFISLQDDMAHAAREITEENSRRSKKEQALIARQEVLDARLQAEARTRERLEVEVERLENGERAGMRAVNECKRLEEILTELRNENHDLRQQTFHQAFRSQREVQDAHDAATAETQNAQLEIAGAKSWAAAEVQRAQLEIQEAKDSAAAEIQRLQLEIQEAKDAAAAEAAPAIEAQEAHGPVPAARREPGVQQHACGVVHHRGDPVLVLRPDALGLAALGPALAAVPRLLRPLPARHLQRGLAHLARR</sequence>
<organism evidence="1 2">
    <name type="scientific">Xylaria curta</name>
    <dbReference type="NCBI Taxonomy" id="42375"/>
    <lineage>
        <taxon>Eukaryota</taxon>
        <taxon>Fungi</taxon>
        <taxon>Dikarya</taxon>
        <taxon>Ascomycota</taxon>
        <taxon>Pezizomycotina</taxon>
        <taxon>Sordariomycetes</taxon>
        <taxon>Xylariomycetidae</taxon>
        <taxon>Xylariales</taxon>
        <taxon>Xylariaceae</taxon>
        <taxon>Xylaria</taxon>
    </lineage>
</organism>
<dbReference type="EMBL" id="JAPDGR010000797">
    <property type="protein sequence ID" value="KAJ2987398.1"/>
    <property type="molecule type" value="Genomic_DNA"/>
</dbReference>
<evidence type="ECO:0000313" key="1">
    <source>
        <dbReference type="EMBL" id="KAJ2987398.1"/>
    </source>
</evidence>
<evidence type="ECO:0000313" key="2">
    <source>
        <dbReference type="Proteomes" id="UP001143856"/>
    </source>
</evidence>
<reference evidence="1" key="1">
    <citation type="submission" date="2022-10" db="EMBL/GenBank/DDBJ databases">
        <title>Genome Sequence of Xylaria curta.</title>
        <authorList>
            <person name="Buettner E."/>
        </authorList>
    </citation>
    <scope>NUCLEOTIDE SEQUENCE</scope>
    <source>
        <strain evidence="1">Babe10</strain>
    </source>
</reference>
<gene>
    <name evidence="1" type="ORF">NUW58_g4529</name>
</gene>
<accession>A0ACC1P6H3</accession>
<protein>
    <submittedName>
        <fullName evidence="1">Uncharacterized protein</fullName>
    </submittedName>
</protein>
<name>A0ACC1P6H3_9PEZI</name>
<proteinExistence type="predicted"/>
<comment type="caution">
    <text evidence="1">The sequence shown here is derived from an EMBL/GenBank/DDBJ whole genome shotgun (WGS) entry which is preliminary data.</text>
</comment>
<keyword evidence="2" id="KW-1185">Reference proteome</keyword>